<gene>
    <name evidence="1" type="ORF">S06H3_60542</name>
</gene>
<accession>X1PMV7</accession>
<dbReference type="AlphaFoldDB" id="X1PMV7"/>
<sequence>MSNTLRTILPFKKGKFSRRAKANPTPIIKGVVSSTNRNVLMKLAL</sequence>
<name>X1PMV7_9ZZZZ</name>
<feature type="non-terminal residue" evidence="1">
    <location>
        <position position="45"/>
    </location>
</feature>
<protein>
    <submittedName>
        <fullName evidence="1">Uncharacterized protein</fullName>
    </submittedName>
</protein>
<proteinExistence type="predicted"/>
<organism evidence="1">
    <name type="scientific">marine sediment metagenome</name>
    <dbReference type="NCBI Taxonomy" id="412755"/>
    <lineage>
        <taxon>unclassified sequences</taxon>
        <taxon>metagenomes</taxon>
        <taxon>ecological metagenomes</taxon>
    </lineage>
</organism>
<dbReference type="EMBL" id="BARV01039513">
    <property type="protein sequence ID" value="GAI57592.1"/>
    <property type="molecule type" value="Genomic_DNA"/>
</dbReference>
<comment type="caution">
    <text evidence="1">The sequence shown here is derived from an EMBL/GenBank/DDBJ whole genome shotgun (WGS) entry which is preliminary data.</text>
</comment>
<reference evidence="1" key="1">
    <citation type="journal article" date="2014" name="Front. Microbiol.">
        <title>High frequency of phylogenetically diverse reductive dehalogenase-homologous genes in deep subseafloor sedimentary metagenomes.</title>
        <authorList>
            <person name="Kawai M."/>
            <person name="Futagami T."/>
            <person name="Toyoda A."/>
            <person name="Takaki Y."/>
            <person name="Nishi S."/>
            <person name="Hori S."/>
            <person name="Arai W."/>
            <person name="Tsubouchi T."/>
            <person name="Morono Y."/>
            <person name="Uchiyama I."/>
            <person name="Ito T."/>
            <person name="Fujiyama A."/>
            <person name="Inagaki F."/>
            <person name="Takami H."/>
        </authorList>
    </citation>
    <scope>NUCLEOTIDE SEQUENCE</scope>
    <source>
        <strain evidence="1">Expedition CK06-06</strain>
    </source>
</reference>
<evidence type="ECO:0000313" key="1">
    <source>
        <dbReference type="EMBL" id="GAI57592.1"/>
    </source>
</evidence>